<evidence type="ECO:0000256" key="9">
    <source>
        <dbReference type="SAM" id="MobiDB-lite"/>
    </source>
</evidence>
<dbReference type="Pfam" id="PF01826">
    <property type="entry name" value="TIL"/>
    <property type="match status" value="2"/>
</dbReference>
<sequence length="3760" mass="410917">VSQLIVGPLHNGQFCSTWGNHHFKTFDGDFFQFPFACNYVLTSHCRSAYEDFNIQLSRQQVDGVASIKRVMMRLDGVLVELANTSLTVNDKQITIPFSQYGLSIQRKGSYVRIEAKLGLVVMWNENDTLWVEMDEKYMNQTCGLCGDYNGVQLYNEFISHGVVKDTLNYGTSWKVDAPTETCMESHQEPTACTNRCMELLSEPAFLSCQDLLNMDAFVEACEKDLCHCGNGSTCLCPTMAEFSRQCAHAGGTPLPWKTAELCANECPFNLEYMECGNTCRATCTQPESSQPCEEHCESGCFCPAGMVFDDVTQSGCVALQQCYCQHNGKAYRPGESFSGPCRTCTCTLGKWSCQEHECPATCSFLGGSHITTYDDKSYTFHGECTFVLSKDINGSYIVLGDIAKLSQTDTESLMAVTLLYGAKRVSYSPSKQYRQKYKYTNHHLTVCISDNITVFRPSTFFVVVHAVDGLQLEIQIVPTMQLYIKVDVSYKGQLRGLCGDFNDVEADDFKTTNGMIAGTAATYANTWRAQPSCPDVTNRISNPCSLSVDKERYSNYWCALLSDANGIFAPCHSEIDPSVYEVACLHDTCLCERSEDCMCAALSSYVHACRAVGVSLKGWRNNTCTKYSSSCPEGLVYSYRLTGCQPSCLGLSQPHASCQVAFSPMDGCGCAPGTYLNEEGRCVPASQCCCYEGDVVIPCTAPMVFFNCSGLQQGARGSECQKSCRSEDSECISDRCVSGCMCPEGSLTDGAGGCVKEDLCPCLYNSVSYTPGQTVKVDCNTCECRARKWECTTHECDGICTIYGDGHYISFDEKKFSFNGDCGYTFAQDYCHGEMSNGTFRVVTENIPCASIDSTCSMAIKLYLGNTEILLSDEKIKVIKQSHEAEIPYQVHSIGIYLVIEAKNGLILIWNKKTTLMIKLNPSYKGQLCGLCGNYDGSVKNDFTTRNHEVVAEAVQFGNSWKVSPTCPDVDAIKRPCQLYSHRQAWALKHCSIIDSEVFAACHSQVDPTNYYDACVKDTCACNSGGDCECFCSAVEAYAAACNRAGACVRWRTPSICPLFCDFYNPIGECEWHYEPCGDTCLKTCKNPTATCSSQIPAMEGCYPRCPPDQPYLEERTMKCVSNQQCGCYDNNDKHYEEGDTMPSEGNLKNKCIFFAACICIYNGNKYHYGATIYSTHDGDGACFTAVCEEGGHINRTLTICPFTTPTPTTTTQEPTTTIFTFSTSVAKSDSFSGVITFTTTVPPTYSTLTTIEQSSTTTTTAQSTTITTTEQPTTTREHPSTTTTTEQPTTATTTTEQPTTPTTTEQSTTASTTAQPHVSTRTSQGPTTIPTTTEQSTTPTTTEQSTTLTTTEQSTTQVKTTTTSLTTTPHGCLVCKWTAWNNNHYPDYNGENETIESIPQIDLSRCNSSLEIQCRASEYKDVSLEALGQRVTCDTTVGLVCQSKDQIPPRCHDYEIRVKCCDQCEQSTTTATTEQPTTPTTTEQSTTPTTTTEQSTPPTTTEQSTTPTTTEQSTTPTTTEQSTTTTTTTEQSTTPTTTEQSTTPTTTTEQSTTTKTTTILPTTPRSTEQSTTPTTTTEQSTTPTTTEQSTTPTITEQSTTTTTTTEQSTTPTTTEQSTTPTTTEQSTTPTTTTEQSTTTTTTTEQSTIQTTTEQSTTTTTTEQPTTPTTTEQPTTTTTSESVVTRPESTTTFFSISTQGLQDKTTTTSLTTTPHGCLVCKWTAWNNNHYPDYNGENETIESIPQIDLSRCNSSLEIQCRASEYKDVSLEALGQRVTCDTTVGLVCQSKDQIPPRCHDYEIRVKCCDQCEQSTTTATTEQPTTPRTTEQSTTPTTTTEQSTPPTTTEQSTEQSTTPTTTEQSTTTTTTTEQSTTQTTTEQSTTPTITEQSTTTTTTTEQSTTPTTTEQSTTPTTTEQSTTPTTTTEQSTTTTTTTILPTTPTTTEQSTTPTTTKQSTTTTTTTEQSTIQTTTEQSTTTTTTTEHTQGLQDKTTTTSLTTTPHGCLVCKWTAWNNNHYPDYNGENETIESIPQIDLSRCNSSLEIQCRASEYKDVSLEALGQRVTCDTTVGLVCQSKDQIPPRCHDYEIRVKCCDQCEQSTTTATTEQPTTPRTTEQSTTPTTTTEQSTPPTTTEQSTTPTTTEQSTTPTTTEQSTTPTTTEQSTTTTTTTEQSTTPTTTEQSTTPTTTTEQSTTTKTTTILPTTPRTTEQSTTPTTTEQSTTTTTTTEQSTTPTTTEQSTTTTTTTEQSTTPTTTEQSTTTATTEQPTTPTTTQQSTTPTTTTEQSTPPTTTEHSTTPTTTEQSTTTTTTEQSTTPTTTTEQPTTITTTTEQSTTPTTTEQSTTLTTTEQSTTQVETTTTSLTTTPHGCLVCNWTAWNNNHYPDYNGEYETIESIPQIDLSRCNSSLEIQCRASEYKDVSLEALGQRVTCDTTVGLVCQSKDQIPPRCHDYEIRVKCCDQCEQSTTTATTEQPTTPRTTEQSTTPTTTTEQSTPPTTTEQSTTPTTTEQSTTPTTTEQSTTPTTTEQSTTTTTTTEQSTTPTTTEQSTTPTTTTEQSTTTKTTTILPTTPRTTEQSTTPTTTEQSTTTTTTTEQSTTPTTTEQSTTTTTTTEQSTTPTTTEQSTTTATTEQPTTPTTTQQSTTPTTTTEQSTPPTTTENSTTPTTTEQSTTTTTTEQSTTPTTTTEQPTTITTTTEQSTTPTTTEQSTTLTTTEQSTTQVETTTTSLTTTPHGCLVCNWTAWNNNHYPDYNGEYETIESIPQIDLSRCNSSLEIQCRASEYKDVSLEALGQRVTCDTTVGLVCQSKDQIPPRCHDYEIRVKCCDQCEQSTTTATTEQPTTPRTTEQSTTPTTTTEQSTPPTTTEQSTTPTTTEQSTTPTTTEQSTTPTTTEQSTTTTTTTEQSTTPTTTEQSTTPTTTTEQSTTTKTTTILPTTPRTTEQSTTPTTTEQSTTTTTTTEQSTTPTTTEQSTTTTTTTEQSTTPTTTEQSTTTATTEQPTTPTTTQQSTTPTTTTEQSTPPTTTEHSTTPTTTEQSTTTTTTEQSTTPTTTTEQPTTITTTTEQSTTPTTTEQSTTLTTTEQSTTQVETTTTSLTTTPHGCLVCNWTAWNNNHYPDYNGEYETIESIPQIDLSRCNSSLEIQCRASEYKDVSLEALGQRVTCDTTVGLVCQSKDQIPPRCHDYEIRVKCCDQCEQSTTTATTEQPTTPTTPEQSTTPTTTTEQSTPPTTTEQSTTPTTTEQSTTTTTTTEQSTTPTTTEHGWCFTSFCNVTCHVEKHATLCISTTPPPPPPTTTSPPPSTTTSQSTTEENSSFTTPPPKNCDFLTPPRKHGESWRSEKNCYTDTCQIGQIQRVHVDCPPAVRPVCVNGYQPKKIYDHSGCCFQYHCKCECLGWGDPHYITFDGKYYSFQENCTYVLVKEIVPRHNFTIVVDNENCGTNTRMATCTHSMTVFYKTYEIVLTQERSQKTVHLNGRQVFPPFSNNDFEIRSTVIQMTVKIPEIEAIVWFKGLSFYVDLPYSHFHNNTEGQCGTCDNDQTNDCRLRNGETHPSCYEMAADWEIEVNNKPYCNVPPTLNLTTPTPTPTLSTTTNNCPSVQLCEIIKSSIFEECHKILSPNPFYLACQYDGCHTTVEGGCASLEMYAELCASEMVCIDWRPSTSGMCEYPCSGNKVYNACGPAIFRTCDSSLVDPSCNIPTEGCFCPEGTTHYGTNSEENNAFVHTCTCCQEVSTITKQVEVTCSDGQKKTKSYVSIDKCGCNETQCL</sequence>
<dbReference type="Gene3D" id="2.10.25.10">
    <property type="entry name" value="Laminin"/>
    <property type="match status" value="3"/>
</dbReference>
<keyword evidence="7" id="KW-0325">Glycoprotein</keyword>
<evidence type="ECO:0000256" key="5">
    <source>
        <dbReference type="ARBA" id="ARBA00023008"/>
    </source>
</evidence>
<keyword evidence="6" id="KW-1015">Disulfide bond</keyword>
<feature type="region of interest" description="Disordered" evidence="9">
    <location>
        <begin position="1816"/>
        <end position="1997"/>
    </location>
</feature>
<dbReference type="Ensembl" id="ENSGMOT00000020158.2">
    <property type="protein sequence ID" value="ENSGMOP00000019679.2"/>
    <property type="gene ID" value="ENSGMOG00000018210.2"/>
</dbReference>
<dbReference type="CDD" id="cd19941">
    <property type="entry name" value="TIL"/>
    <property type="match status" value="4"/>
</dbReference>
<evidence type="ECO:0000256" key="6">
    <source>
        <dbReference type="ARBA" id="ARBA00023157"/>
    </source>
</evidence>
<comment type="caution">
    <text evidence="8">Lacks conserved residue(s) required for the propagation of feature annotation.</text>
</comment>
<feature type="compositionally biased region" description="Pro residues" evidence="9">
    <location>
        <begin position="3283"/>
        <end position="3297"/>
    </location>
</feature>
<dbReference type="Pfam" id="PF25962">
    <property type="entry name" value="TIL_OTOGL_Mucin"/>
    <property type="match status" value="1"/>
</dbReference>
<evidence type="ECO:0000256" key="1">
    <source>
        <dbReference type="ARBA" id="ARBA00004613"/>
    </source>
</evidence>
<dbReference type="PANTHER" id="PTHR11339:SF408">
    <property type="entry name" value="MUCIN-5B"/>
    <property type="match status" value="1"/>
</dbReference>
<dbReference type="InterPro" id="IPR050780">
    <property type="entry name" value="Mucin_vWF_Thrombospondin_sf"/>
</dbReference>
<dbReference type="SUPFAM" id="SSF57567">
    <property type="entry name" value="Serine protease inhibitors"/>
    <property type="match status" value="4"/>
</dbReference>
<keyword evidence="2" id="KW-0964">Secreted</keyword>
<feature type="domain" description="VWFD" evidence="11">
    <location>
        <begin position="360"/>
        <end position="534"/>
    </location>
</feature>
<keyword evidence="5" id="KW-0186">Copper</keyword>
<dbReference type="InterPro" id="IPR002919">
    <property type="entry name" value="TIL_dom"/>
</dbReference>
<dbReference type="SMART" id="SM00216">
    <property type="entry name" value="VWD"/>
    <property type="match status" value="4"/>
</dbReference>
<dbReference type="SMART" id="SM00832">
    <property type="entry name" value="C8"/>
    <property type="match status" value="4"/>
</dbReference>
<evidence type="ECO:0000256" key="2">
    <source>
        <dbReference type="ARBA" id="ARBA00022525"/>
    </source>
</evidence>
<name>A0A8C4ZV03_GADMO</name>
<feature type="region of interest" description="Disordered" evidence="9">
    <location>
        <begin position="1253"/>
        <end position="1363"/>
    </location>
</feature>
<feature type="region of interest" description="Disordered" evidence="9">
    <location>
        <begin position="2103"/>
        <end position="2360"/>
    </location>
</feature>
<protein>
    <submittedName>
        <fullName evidence="12">Uncharacterized protein</fullName>
    </submittedName>
</protein>
<evidence type="ECO:0000256" key="4">
    <source>
        <dbReference type="ARBA" id="ARBA00022737"/>
    </source>
</evidence>
<dbReference type="PROSITE" id="PS01225">
    <property type="entry name" value="CTCK_2"/>
    <property type="match status" value="1"/>
</dbReference>
<dbReference type="Pfam" id="PF13330">
    <property type="entry name" value="Mucin2_WxxW"/>
    <property type="match status" value="6"/>
</dbReference>
<dbReference type="InterPro" id="IPR058753">
    <property type="entry name" value="TIL_OTOGL_Mucin"/>
</dbReference>
<dbReference type="InterPro" id="IPR006207">
    <property type="entry name" value="Cys_knot_C"/>
</dbReference>
<feature type="domain" description="VWFD" evidence="11">
    <location>
        <begin position="798"/>
        <end position="968"/>
    </location>
</feature>
<evidence type="ECO:0000256" key="8">
    <source>
        <dbReference type="PROSITE-ProRule" id="PRU00039"/>
    </source>
</evidence>
<evidence type="ECO:0000313" key="13">
    <source>
        <dbReference type="Proteomes" id="UP000694546"/>
    </source>
</evidence>
<feature type="region of interest" description="Disordered" evidence="9">
    <location>
        <begin position="3198"/>
        <end position="3255"/>
    </location>
</feature>
<evidence type="ECO:0000256" key="7">
    <source>
        <dbReference type="ARBA" id="ARBA00023180"/>
    </source>
</evidence>
<feature type="region of interest" description="Disordered" evidence="9">
    <location>
        <begin position="3281"/>
        <end position="3332"/>
    </location>
</feature>
<feature type="region of interest" description="Disordered" evidence="9">
    <location>
        <begin position="2468"/>
        <end position="2725"/>
    </location>
</feature>
<dbReference type="GeneTree" id="ENSGT00940000163235"/>
<accession>A0A8C4ZV03</accession>
<dbReference type="PROSITE" id="PS51233">
    <property type="entry name" value="VWFD"/>
    <property type="match status" value="4"/>
</dbReference>
<dbReference type="Pfam" id="PF00094">
    <property type="entry name" value="VWD"/>
    <property type="match status" value="4"/>
</dbReference>
<dbReference type="InterPro" id="IPR025155">
    <property type="entry name" value="WxxW_domain"/>
</dbReference>
<proteinExistence type="predicted"/>
<organism evidence="12 13">
    <name type="scientific">Gadus morhua</name>
    <name type="common">Atlantic cod</name>
    <dbReference type="NCBI Taxonomy" id="8049"/>
    <lineage>
        <taxon>Eukaryota</taxon>
        <taxon>Metazoa</taxon>
        <taxon>Chordata</taxon>
        <taxon>Craniata</taxon>
        <taxon>Vertebrata</taxon>
        <taxon>Euteleostomi</taxon>
        <taxon>Actinopterygii</taxon>
        <taxon>Neopterygii</taxon>
        <taxon>Teleostei</taxon>
        <taxon>Neoteleostei</taxon>
        <taxon>Acanthomorphata</taxon>
        <taxon>Zeiogadaria</taxon>
        <taxon>Gadariae</taxon>
        <taxon>Gadiformes</taxon>
        <taxon>Gadoidei</taxon>
        <taxon>Gadidae</taxon>
        <taxon>Gadus</taxon>
    </lineage>
</organism>
<dbReference type="PANTHER" id="PTHR11339">
    <property type="entry name" value="EXTRACELLULAR MATRIX GLYCOPROTEIN RELATED"/>
    <property type="match status" value="1"/>
</dbReference>
<evidence type="ECO:0000313" key="12">
    <source>
        <dbReference type="Ensembl" id="ENSGMOP00000019679.2"/>
    </source>
</evidence>
<feature type="region of interest" description="Disordered" evidence="9">
    <location>
        <begin position="1472"/>
        <end position="1689"/>
    </location>
</feature>
<keyword evidence="4" id="KW-0677">Repeat</keyword>
<dbReference type="Gene3D" id="2.10.70.10">
    <property type="entry name" value="Complement Module, domain 1"/>
    <property type="match status" value="1"/>
</dbReference>
<evidence type="ECO:0000256" key="3">
    <source>
        <dbReference type="ARBA" id="ARBA00022729"/>
    </source>
</evidence>
<dbReference type="Pfam" id="PF08742">
    <property type="entry name" value="C8"/>
    <property type="match status" value="4"/>
</dbReference>
<evidence type="ECO:0000259" key="10">
    <source>
        <dbReference type="PROSITE" id="PS01225"/>
    </source>
</evidence>
<feature type="domain" description="CTCK" evidence="10">
    <location>
        <begin position="3632"/>
        <end position="3760"/>
    </location>
</feature>
<dbReference type="PROSITE" id="PS01185">
    <property type="entry name" value="CTCK_1"/>
    <property type="match status" value="1"/>
</dbReference>
<dbReference type="InterPro" id="IPR001007">
    <property type="entry name" value="VWF_dom"/>
</dbReference>
<dbReference type="GO" id="GO:0031012">
    <property type="term" value="C:extracellular matrix"/>
    <property type="evidence" value="ECO:0007669"/>
    <property type="project" value="TreeGrafter"/>
</dbReference>
<feature type="compositionally biased region" description="Low complexity" evidence="9">
    <location>
        <begin position="3298"/>
        <end position="3312"/>
    </location>
</feature>
<dbReference type="InterPro" id="IPR014853">
    <property type="entry name" value="VWF/SSPO/ZAN-like_Cys-rich_dom"/>
</dbReference>
<dbReference type="AlphaFoldDB" id="A0A8C4ZV03"/>
<keyword evidence="13" id="KW-1185">Reference proteome</keyword>
<dbReference type="InterPro" id="IPR001846">
    <property type="entry name" value="VWF_type-D"/>
</dbReference>
<keyword evidence="3" id="KW-0732">Signal</keyword>
<dbReference type="SMART" id="SM00215">
    <property type="entry name" value="VWC_out"/>
    <property type="match status" value="2"/>
</dbReference>
<evidence type="ECO:0000259" key="11">
    <source>
        <dbReference type="PROSITE" id="PS51233"/>
    </source>
</evidence>
<dbReference type="GO" id="GO:0005615">
    <property type="term" value="C:extracellular space"/>
    <property type="evidence" value="ECO:0007669"/>
    <property type="project" value="TreeGrafter"/>
</dbReference>
<comment type="subcellular location">
    <subcellularLocation>
        <location evidence="1">Secreted</location>
    </subcellularLocation>
</comment>
<dbReference type="Proteomes" id="UP000694546">
    <property type="component" value="Chromosome 9"/>
</dbReference>
<reference evidence="12" key="2">
    <citation type="submission" date="2025-09" db="UniProtKB">
        <authorList>
            <consortium name="Ensembl"/>
        </authorList>
    </citation>
    <scope>IDENTIFICATION</scope>
</reference>
<feature type="domain" description="VWFD" evidence="11">
    <location>
        <begin position="3386"/>
        <end position="3566"/>
    </location>
</feature>
<dbReference type="InterPro" id="IPR036084">
    <property type="entry name" value="Ser_inhib-like_sf"/>
</dbReference>
<feature type="domain" description="VWFD" evidence="11">
    <location>
        <begin position="13"/>
        <end position="183"/>
    </location>
</feature>
<reference evidence="12" key="1">
    <citation type="submission" date="2025-08" db="UniProtKB">
        <authorList>
            <consortium name="Ensembl"/>
        </authorList>
    </citation>
    <scope>IDENTIFICATION</scope>
</reference>
<feature type="region of interest" description="Disordered" evidence="9">
    <location>
        <begin position="2833"/>
        <end position="3090"/>
    </location>
</feature>